<protein>
    <submittedName>
        <fullName evidence="1">Uncharacterized protein</fullName>
    </submittedName>
</protein>
<comment type="caution">
    <text evidence="1">The sequence shown here is derived from an EMBL/GenBank/DDBJ whole genome shotgun (WGS) entry which is preliminary data.</text>
</comment>
<name>A0A133ZR99_9FIRM</name>
<accession>A0A133ZR99</accession>
<dbReference type="RefSeq" id="WP_242867653.1">
    <property type="nucleotide sequence ID" value="NZ_KQ959814.1"/>
</dbReference>
<gene>
    <name evidence="1" type="ORF">HMPREF1866_01257</name>
</gene>
<sequence length="45" mass="5610">MAYFLRKEKKKKGTYLQMYESFWDKDKKQPRTRNVKSFGYVEELI</sequence>
<dbReference type="AlphaFoldDB" id="A0A133ZR99"/>
<dbReference type="Proteomes" id="UP000070394">
    <property type="component" value="Unassembled WGS sequence"/>
</dbReference>
<evidence type="ECO:0000313" key="1">
    <source>
        <dbReference type="EMBL" id="KXB57955.1"/>
    </source>
</evidence>
<organism evidence="1 2">
    <name type="scientific">Lachnoanaerobaculum saburreum</name>
    <dbReference type="NCBI Taxonomy" id="467210"/>
    <lineage>
        <taxon>Bacteria</taxon>
        <taxon>Bacillati</taxon>
        <taxon>Bacillota</taxon>
        <taxon>Clostridia</taxon>
        <taxon>Lachnospirales</taxon>
        <taxon>Lachnospiraceae</taxon>
        <taxon>Lachnoanaerobaculum</taxon>
    </lineage>
</organism>
<proteinExistence type="predicted"/>
<evidence type="ECO:0000313" key="2">
    <source>
        <dbReference type="Proteomes" id="UP000070394"/>
    </source>
</evidence>
<dbReference type="EMBL" id="LSDA01000067">
    <property type="protein sequence ID" value="KXB57955.1"/>
    <property type="molecule type" value="Genomic_DNA"/>
</dbReference>
<keyword evidence="2" id="KW-1185">Reference proteome</keyword>
<reference evidence="2" key="1">
    <citation type="submission" date="2016-01" db="EMBL/GenBank/DDBJ databases">
        <authorList>
            <person name="Mitreva M."/>
            <person name="Pepin K.H."/>
            <person name="Mihindukulasuriya K.A."/>
            <person name="Fulton R."/>
            <person name="Fronick C."/>
            <person name="O'Laughlin M."/>
            <person name="Miner T."/>
            <person name="Herter B."/>
            <person name="Rosa B.A."/>
            <person name="Cordes M."/>
            <person name="Tomlinson C."/>
            <person name="Wollam A."/>
            <person name="Palsikar V.B."/>
            <person name="Mardis E.R."/>
            <person name="Wilson R.K."/>
        </authorList>
    </citation>
    <scope>NUCLEOTIDE SEQUENCE [LARGE SCALE GENOMIC DNA]</scope>
    <source>
        <strain evidence="2">DNF00896</strain>
    </source>
</reference>